<protein>
    <submittedName>
        <fullName evidence="2">Cell death inducing p53 target 1</fullName>
    </submittedName>
</protein>
<dbReference type="GeneTree" id="ENSGT00940000157696"/>
<evidence type="ECO:0000313" key="2">
    <source>
        <dbReference type="Ensembl" id="ENSMICP00000028772.1"/>
    </source>
</evidence>
<accession>A0A8C5XJF0</accession>
<dbReference type="AlphaFoldDB" id="A0A8C5XJF0"/>
<dbReference type="EMBL" id="ABDC03020835">
    <property type="status" value="NOT_ANNOTATED_CDS"/>
    <property type="molecule type" value="Genomic_DNA"/>
</dbReference>
<organism evidence="2 3">
    <name type="scientific">Microcebus murinus</name>
    <name type="common">Gray mouse lemur</name>
    <name type="synonym">Lemur murinus</name>
    <dbReference type="NCBI Taxonomy" id="30608"/>
    <lineage>
        <taxon>Eukaryota</taxon>
        <taxon>Metazoa</taxon>
        <taxon>Chordata</taxon>
        <taxon>Craniata</taxon>
        <taxon>Vertebrata</taxon>
        <taxon>Euteleostomi</taxon>
        <taxon>Mammalia</taxon>
        <taxon>Eutheria</taxon>
        <taxon>Euarchontoglires</taxon>
        <taxon>Primates</taxon>
        <taxon>Strepsirrhini</taxon>
        <taxon>Lemuriformes</taxon>
        <taxon>Cheirogaleidae</taxon>
        <taxon>Microcebus</taxon>
    </lineage>
</organism>
<reference evidence="2" key="1">
    <citation type="submission" date="2016-12" db="EMBL/GenBank/DDBJ databases">
        <title>Mouse lemur reference genome and diversity panel.</title>
        <authorList>
            <person name="Harris R."/>
            <person name="Larsen P."/>
            <person name="Liu Y."/>
            <person name="Hughes D.S."/>
            <person name="Murali S."/>
            <person name="Raveendran M."/>
            <person name="Korchina V."/>
            <person name="Wang M."/>
            <person name="Jhangiani S."/>
            <person name="Bandaranaike D."/>
            <person name="Bellair M."/>
            <person name="Blankenburg K."/>
            <person name="Chao H."/>
            <person name="Dahdouli M."/>
            <person name="Dinh H."/>
            <person name="Doddapaneni H."/>
            <person name="English A."/>
            <person name="Firestine M."/>
            <person name="Gnanaolivu R."/>
            <person name="Gross S."/>
            <person name="Hernandez B."/>
            <person name="Javaid M."/>
            <person name="Jayaseelan J."/>
            <person name="Jones J."/>
            <person name="Khan Z."/>
            <person name="Kovar C."/>
            <person name="Kurapati P."/>
            <person name="Le B."/>
            <person name="Lee S."/>
            <person name="Li M."/>
            <person name="Mathew T."/>
            <person name="Narasimhan A."/>
            <person name="Ngo D."/>
            <person name="Nguyen L."/>
            <person name="Okwuonu G."/>
            <person name="Ongeri F."/>
            <person name="Osuji N."/>
            <person name="Pu L.-L."/>
            <person name="Puazo M."/>
            <person name="Quiroz J."/>
            <person name="Raj R."/>
            <person name="Rajbhandari K."/>
            <person name="Reid J.G."/>
            <person name="Santibanez J."/>
            <person name="Sexton D."/>
            <person name="Skinner E."/>
            <person name="Vee V."/>
            <person name="Weissenberger G."/>
            <person name="Wu Y."/>
            <person name="Xin Y."/>
            <person name="Han Y."/>
            <person name="Campbell C."/>
            <person name="Brown A."/>
            <person name="Sullivan B."/>
            <person name="Shelton J."/>
            <person name="Brown S."/>
            <person name="Dudchenko O."/>
            <person name="Machol I."/>
            <person name="Durand N."/>
            <person name="Shamim M."/>
            <person name="Lieberman A."/>
            <person name="Muzny D.M."/>
            <person name="Richards S."/>
            <person name="Yoder A."/>
            <person name="Worley K.C."/>
            <person name="Rogers J."/>
            <person name="Gibbs R.A."/>
        </authorList>
    </citation>
    <scope>NUCLEOTIDE SEQUENCE [LARGE SCALE GENOMIC DNA]</scope>
</reference>
<keyword evidence="3" id="KW-1185">Reference proteome</keyword>
<feature type="region of interest" description="Disordered" evidence="1">
    <location>
        <begin position="1"/>
        <end position="38"/>
    </location>
</feature>
<reference evidence="2" key="3">
    <citation type="submission" date="2025-09" db="UniProtKB">
        <authorList>
            <consortium name="Ensembl"/>
        </authorList>
    </citation>
    <scope>IDENTIFICATION</scope>
</reference>
<evidence type="ECO:0000313" key="3">
    <source>
        <dbReference type="Proteomes" id="UP000694394"/>
    </source>
</evidence>
<sequence length="52" mass="5404">MQPPPGMPLPPADIGPPPYEPPSHPVPQPGFIPPHINADGTYMPPGVTWAAA</sequence>
<feature type="compositionally biased region" description="Pro residues" evidence="1">
    <location>
        <begin position="1"/>
        <end position="32"/>
    </location>
</feature>
<proteinExistence type="predicted"/>
<reference evidence="2" key="2">
    <citation type="submission" date="2025-08" db="UniProtKB">
        <authorList>
            <consortium name="Ensembl"/>
        </authorList>
    </citation>
    <scope>IDENTIFICATION</scope>
</reference>
<evidence type="ECO:0000256" key="1">
    <source>
        <dbReference type="SAM" id="MobiDB-lite"/>
    </source>
</evidence>
<gene>
    <name evidence="2" type="primary">CDIP1</name>
</gene>
<dbReference type="Proteomes" id="UP000694394">
    <property type="component" value="Chromosome 17"/>
</dbReference>
<dbReference type="Ensembl" id="ENSMICT00000048328.2">
    <property type="protein sequence ID" value="ENSMICP00000028772.1"/>
    <property type="gene ID" value="ENSMICG00000017825.3"/>
</dbReference>
<name>A0A8C5XJF0_MICMU</name>